<protein>
    <submittedName>
        <fullName evidence="2">Alpha/beta hydrolase</fullName>
    </submittedName>
</protein>
<feature type="signal peptide" evidence="1">
    <location>
        <begin position="1"/>
        <end position="24"/>
    </location>
</feature>
<organism evidence="2 3">
    <name type="scientific">Comamonas flocculans</name>
    <dbReference type="NCBI Taxonomy" id="2597701"/>
    <lineage>
        <taxon>Bacteria</taxon>
        <taxon>Pseudomonadati</taxon>
        <taxon>Pseudomonadota</taxon>
        <taxon>Betaproteobacteria</taxon>
        <taxon>Burkholderiales</taxon>
        <taxon>Comamonadaceae</taxon>
        <taxon>Comamonas</taxon>
    </lineage>
</organism>
<evidence type="ECO:0000313" key="3">
    <source>
        <dbReference type="Proteomes" id="UP000321199"/>
    </source>
</evidence>
<evidence type="ECO:0000256" key="1">
    <source>
        <dbReference type="SAM" id="SignalP"/>
    </source>
</evidence>
<name>A0A5B8RTS5_9BURK</name>
<reference evidence="2 3" key="1">
    <citation type="submission" date="2019-07" db="EMBL/GenBank/DDBJ databases">
        <title>Complete genome sequence of Comamonas sp. NLF 7-7 isolated from livestock.</title>
        <authorList>
            <person name="Kim D.H."/>
            <person name="Kim J.G."/>
        </authorList>
    </citation>
    <scope>NUCLEOTIDE SEQUENCE [LARGE SCALE GENOMIC DNA]</scope>
    <source>
        <strain evidence="2 3">NLF 7-7</strain>
    </source>
</reference>
<feature type="chain" id="PRO_5022682879" evidence="1">
    <location>
        <begin position="25"/>
        <end position="308"/>
    </location>
</feature>
<gene>
    <name evidence="2" type="ORF">FOZ74_07600</name>
</gene>
<dbReference type="Gene3D" id="3.40.50.1820">
    <property type="entry name" value="alpha/beta hydrolase"/>
    <property type="match status" value="1"/>
</dbReference>
<keyword evidence="2" id="KW-0378">Hydrolase</keyword>
<keyword evidence="1" id="KW-0732">Signal</keyword>
<sequence length="308" mass="32755">MSLRAVRRRLACALLLAASAGALAGTGFTPLALPGEGGALLQALERPARAAPERLRLIVLPGSGCAGMGAIADRYFAALLHARVLVLHKRGVRADATTAAHECPPDFVQQDAHPQWQADALAAARHWLAERPGSTPLVLLGISEGAELLAPLAARLQPAALVLVAGSGLDPVEAGRLQAQRLGAAGAWEALARAQAGSGADTEVLEGRSLRYWRALWRWPVQEPLLAGPWPLVQVWGEHDALVPQQAYARFRALAQARGAPYCAVALPGADHGLQSPGRDGLQWLWGRLEQWARAPAQPWCAVFRQIP</sequence>
<dbReference type="OrthoDB" id="8820785at2"/>
<evidence type="ECO:0000313" key="2">
    <source>
        <dbReference type="EMBL" id="QEA12901.1"/>
    </source>
</evidence>
<dbReference type="EMBL" id="CP042344">
    <property type="protein sequence ID" value="QEA12901.1"/>
    <property type="molecule type" value="Genomic_DNA"/>
</dbReference>
<dbReference type="Proteomes" id="UP000321199">
    <property type="component" value="Chromosome"/>
</dbReference>
<dbReference type="KEGG" id="cof:FOZ74_07600"/>
<keyword evidence="3" id="KW-1185">Reference proteome</keyword>
<dbReference type="InterPro" id="IPR029058">
    <property type="entry name" value="AB_hydrolase_fold"/>
</dbReference>
<dbReference type="RefSeq" id="WP_146912494.1">
    <property type="nucleotide sequence ID" value="NZ_CP042344.1"/>
</dbReference>
<dbReference type="AlphaFoldDB" id="A0A5B8RTS5"/>
<accession>A0A5B8RTS5</accession>
<dbReference type="GO" id="GO:0016787">
    <property type="term" value="F:hydrolase activity"/>
    <property type="evidence" value="ECO:0007669"/>
    <property type="project" value="UniProtKB-KW"/>
</dbReference>
<dbReference type="SUPFAM" id="SSF53474">
    <property type="entry name" value="alpha/beta-Hydrolases"/>
    <property type="match status" value="1"/>
</dbReference>
<proteinExistence type="predicted"/>